<name>A0A093VLT9_TALMA</name>
<comment type="caution">
    <text evidence="3">The sequence shown here is derived from an EMBL/GenBank/DDBJ whole genome shotgun (WGS) entry which is preliminary data.</text>
</comment>
<accession>A0A093VLT9</accession>
<dbReference type="FunFam" id="3.40.225.10:FF:000009">
    <property type="entry name" value="Class II aldolase/adducin N-terminal"/>
    <property type="match status" value="1"/>
</dbReference>
<feature type="domain" description="Class II aldolase/adducin N-terminal" evidence="2">
    <location>
        <begin position="168"/>
        <end position="371"/>
    </location>
</feature>
<reference evidence="3" key="2">
    <citation type="journal article" date="2014" name="PLoS Genet.">
        <title>Signature gene expression reveals novel clues to the molecular mechanisms of dimorphic transition in Penicillium marneffei.</title>
        <authorList>
            <person name="Yang E."/>
            <person name="Wang G."/>
            <person name="Cai J."/>
            <person name="Woo P.C."/>
            <person name="Lau S.K."/>
            <person name="Yuen K.-Y."/>
            <person name="Chow W.-N."/>
            <person name="Lin X."/>
        </authorList>
    </citation>
    <scope>NUCLEOTIDE SEQUENCE</scope>
    <source>
        <strain evidence="3">PM1</strain>
    </source>
</reference>
<evidence type="ECO:0000313" key="3">
    <source>
        <dbReference type="EMBL" id="KFX50954.1"/>
    </source>
</evidence>
<dbReference type="HOGENOM" id="CLU_006033_1_1_1"/>
<feature type="region of interest" description="Disordered" evidence="1">
    <location>
        <begin position="28"/>
        <end position="71"/>
    </location>
</feature>
<dbReference type="GO" id="GO:0051015">
    <property type="term" value="F:actin filament binding"/>
    <property type="evidence" value="ECO:0007669"/>
    <property type="project" value="TreeGrafter"/>
</dbReference>
<dbReference type="InterPro" id="IPR036409">
    <property type="entry name" value="Aldolase_II/adducin_N_sf"/>
</dbReference>
<evidence type="ECO:0000259" key="2">
    <source>
        <dbReference type="SMART" id="SM01007"/>
    </source>
</evidence>
<dbReference type="GO" id="GO:0005856">
    <property type="term" value="C:cytoskeleton"/>
    <property type="evidence" value="ECO:0007669"/>
    <property type="project" value="TreeGrafter"/>
</dbReference>
<evidence type="ECO:0000256" key="1">
    <source>
        <dbReference type="SAM" id="MobiDB-lite"/>
    </source>
</evidence>
<reference key="1">
    <citation type="journal article" date="2014" name="PLoS Genet.">
        <title>Signature Gene Expression Reveals Novel Clues to the Molecular Mechanisms of Dimorphic Transition in Penicillium marneffei.</title>
        <authorList>
            <person name="Yang E."/>
            <person name="Wang G."/>
            <person name="Cai J."/>
            <person name="Woo P.C."/>
            <person name="Lau S.K."/>
            <person name="Yuen K.-Y."/>
            <person name="Chow W.-N."/>
            <person name="Lin X."/>
        </authorList>
    </citation>
    <scope>NUCLEOTIDE SEQUENCE [LARGE SCALE GENOMIC DNA]</scope>
    <source>
        <strain>PM1</strain>
    </source>
</reference>
<dbReference type="PANTHER" id="PTHR10672">
    <property type="entry name" value="ADDUCIN"/>
    <property type="match status" value="1"/>
</dbReference>
<dbReference type="Pfam" id="PF00596">
    <property type="entry name" value="Aldolase_II"/>
    <property type="match status" value="1"/>
</dbReference>
<dbReference type="Gene3D" id="3.40.225.10">
    <property type="entry name" value="Class II aldolase/adducin N-terminal domain"/>
    <property type="match status" value="1"/>
</dbReference>
<dbReference type="PANTHER" id="PTHR10672:SF40">
    <property type="entry name" value="CLASS II ALDOLASE_ADDUCIN DOMAIN PROTEIN (AFU_ORTHOLOGUE AFUA_3G09800)"/>
    <property type="match status" value="1"/>
</dbReference>
<dbReference type="SUPFAM" id="SSF53639">
    <property type="entry name" value="AraD/HMP-PK domain-like"/>
    <property type="match status" value="1"/>
</dbReference>
<dbReference type="EMBL" id="JPOX01000006">
    <property type="protein sequence ID" value="KFX50954.1"/>
    <property type="molecule type" value="Genomic_DNA"/>
</dbReference>
<feature type="compositionally biased region" description="Acidic residues" evidence="1">
    <location>
        <begin position="43"/>
        <end position="58"/>
    </location>
</feature>
<dbReference type="eggNOG" id="KOG3699">
    <property type="taxonomic scope" value="Eukaryota"/>
</dbReference>
<dbReference type="NCBIfam" id="NF004855">
    <property type="entry name" value="PRK06208.1"/>
    <property type="match status" value="1"/>
</dbReference>
<organism evidence="3">
    <name type="scientific">Talaromyces marneffei PM1</name>
    <dbReference type="NCBI Taxonomy" id="1077442"/>
    <lineage>
        <taxon>Eukaryota</taxon>
        <taxon>Fungi</taxon>
        <taxon>Dikarya</taxon>
        <taxon>Ascomycota</taxon>
        <taxon>Pezizomycotina</taxon>
        <taxon>Eurotiomycetes</taxon>
        <taxon>Eurotiomycetidae</taxon>
        <taxon>Eurotiales</taxon>
        <taxon>Trichocomaceae</taxon>
        <taxon>Talaromyces</taxon>
        <taxon>Talaromyces sect. Talaromyces</taxon>
    </lineage>
</organism>
<sequence>MTFVGIWACQRRELAPITFGLGLGLGGPSESASGGDGAAQAAELEESQQPDSLGDDLENGMPGFSRGRRGRREEYEMNPSIFLAFVRGSYSYRRDCNMSSTVTQTQTLPTRVVSVSDAPAEDSFPSIVPAEKDAKFQSLVRGNRAGTLKLRGIPIHNDPYTKRKWMKEHMAAAFRFFGKQGYGEGISGHISIRDPVLKDHFWINPFGKHFSMMKASDLVLVDSEGYVCEGGNQEVINEAGFMIHSEIHKARPDVIAAAHTHGIYGKTWSAFGKNIEMISQGLHSSEDTVDMIFEELTCSLADACNFYGKCSVYDDHGGIALAQDEGIQIAKALGDNMACILQNHGLLTVGTTVDEAAFLFYSLDKACHSQLMAEAAAANGIPKIIISDEVAAYTASSVQNPHNLYTEFQPEFELIVEESNGRVLE</sequence>
<dbReference type="InterPro" id="IPR001303">
    <property type="entry name" value="Aldolase_II/adducin_N"/>
</dbReference>
<protein>
    <submittedName>
        <fullName evidence="3">Meiotically up-regulated gene 14 protein</fullName>
    </submittedName>
</protein>
<dbReference type="SMART" id="SM01007">
    <property type="entry name" value="Aldolase_II"/>
    <property type="match status" value="1"/>
</dbReference>
<proteinExistence type="predicted"/>
<dbReference type="AlphaFoldDB" id="A0A093VLT9"/>
<feature type="compositionally biased region" description="Low complexity" evidence="1">
    <location>
        <begin position="28"/>
        <end position="42"/>
    </location>
</feature>
<dbReference type="InterPro" id="IPR051017">
    <property type="entry name" value="Aldolase-II_Adducin_sf"/>
</dbReference>
<gene>
    <name evidence="3" type="ORF">GQ26_0062220</name>
</gene>